<dbReference type="EMBL" id="JAIVEX010000008">
    <property type="protein sequence ID" value="MDB0523235.1"/>
    <property type="molecule type" value="Genomic_DNA"/>
</dbReference>
<evidence type="ECO:0000256" key="1">
    <source>
        <dbReference type="ARBA" id="ARBA00004167"/>
    </source>
</evidence>
<reference evidence="4" key="1">
    <citation type="submission" date="2021-09" db="EMBL/GenBank/DDBJ databases">
        <title>Genomic analysis of Ralstonia spp.</title>
        <authorList>
            <person name="Aburjaile F."/>
            <person name="Ariute J.C."/>
            <person name="Pais A.K.L."/>
            <person name="Albuquerque G.M.R."/>
            <person name="Silva A.M.F."/>
            <person name="Brenig B."/>
            <person name="Azevedo V."/>
            <person name="Matiuzzi M."/>
            <person name="Ramos R."/>
            <person name="Goes-Neto A."/>
            <person name="Soares S."/>
            <person name="Iseppon A.M.B."/>
            <person name="Souza E."/>
            <person name="Gama M."/>
        </authorList>
    </citation>
    <scope>NUCLEOTIDE SEQUENCE</scope>
    <source>
        <strain evidence="4">B4</strain>
    </source>
</reference>
<dbReference type="SUPFAM" id="SSF117892">
    <property type="entry name" value="Band 7/SPFH domain"/>
    <property type="match status" value="1"/>
</dbReference>
<dbReference type="InterPro" id="IPR036013">
    <property type="entry name" value="Band_7/SPFH_dom_sf"/>
</dbReference>
<keyword evidence="2" id="KW-0812">Transmembrane</keyword>
<comment type="caution">
    <text evidence="4">The sequence shown here is derived from an EMBL/GenBank/DDBJ whole genome shotgun (WGS) entry which is preliminary data.</text>
</comment>
<dbReference type="InterPro" id="IPR001107">
    <property type="entry name" value="Band_7"/>
</dbReference>
<dbReference type="RefSeq" id="WP_039571998.1">
    <property type="nucleotide sequence ID" value="NZ_JABZEH010000001.1"/>
</dbReference>
<gene>
    <name evidence="4" type="ORF">LBW55_16665</name>
</gene>
<dbReference type="Proteomes" id="UP001143674">
    <property type="component" value="Unassembled WGS sequence"/>
</dbReference>
<sequence length="303" mass="33666">MPQYTASNKLPLKLLALVFGAALVLVVVRTFLLTWQIIPPGYTGIKINRLVDRGITRENVVTGFVFYNPVQTALIQYPTYVQRVIWTQDINEGHSLNEELTFNTKDAVPVNVDVAVSYQLDRNKVPEFYTNFRADRIDSFTHGYLRDTARNVIVALGSEYNFDDVNGARKEEFVLRLTKELDARLTPLGVSIKQFGIVGSLRPPRTLLDAVSAKTKAIQDAIRTENEVRSAQAEAKKKVAIAEGEAAANRALASSLDDRLLAWERLKLERTAIEKWNGVTPSVMGGTGGSGMLFNIPVGTQNR</sequence>
<evidence type="ECO:0000256" key="2">
    <source>
        <dbReference type="SAM" id="Phobius"/>
    </source>
</evidence>
<dbReference type="PANTHER" id="PTHR23222:SF0">
    <property type="entry name" value="PROHIBITIN 1"/>
    <property type="match status" value="1"/>
</dbReference>
<keyword evidence="2" id="KW-0472">Membrane</keyword>
<proteinExistence type="predicted"/>
<dbReference type="GO" id="GO:0016020">
    <property type="term" value="C:membrane"/>
    <property type="evidence" value="ECO:0007669"/>
    <property type="project" value="UniProtKB-SubCell"/>
</dbReference>
<accession>A0AAE3NJU9</accession>
<feature type="transmembrane region" description="Helical" evidence="2">
    <location>
        <begin position="12"/>
        <end position="38"/>
    </location>
</feature>
<keyword evidence="2" id="KW-1133">Transmembrane helix</keyword>
<dbReference type="CDD" id="cd03401">
    <property type="entry name" value="SPFH_prohibitin"/>
    <property type="match status" value="1"/>
</dbReference>
<dbReference type="AlphaFoldDB" id="A0AAE3NJU9"/>
<evidence type="ECO:0000313" key="5">
    <source>
        <dbReference type="Proteomes" id="UP001143674"/>
    </source>
</evidence>
<dbReference type="PANTHER" id="PTHR23222">
    <property type="entry name" value="PROHIBITIN"/>
    <property type="match status" value="1"/>
</dbReference>
<evidence type="ECO:0000313" key="4">
    <source>
        <dbReference type="EMBL" id="MDB0523235.1"/>
    </source>
</evidence>
<evidence type="ECO:0000259" key="3">
    <source>
        <dbReference type="Pfam" id="PF01145"/>
    </source>
</evidence>
<feature type="domain" description="Band 7" evidence="3">
    <location>
        <begin position="37"/>
        <end position="235"/>
    </location>
</feature>
<protein>
    <submittedName>
        <fullName evidence="4">Prohibitin family protein</fullName>
    </submittedName>
</protein>
<organism evidence="4 5">
    <name type="scientific">Ralstonia solanacearum</name>
    <name type="common">Pseudomonas solanacearum</name>
    <dbReference type="NCBI Taxonomy" id="305"/>
    <lineage>
        <taxon>Bacteria</taxon>
        <taxon>Pseudomonadati</taxon>
        <taxon>Pseudomonadota</taxon>
        <taxon>Betaproteobacteria</taxon>
        <taxon>Burkholderiales</taxon>
        <taxon>Burkholderiaceae</taxon>
        <taxon>Ralstonia</taxon>
        <taxon>Ralstonia solanacearum species complex</taxon>
    </lineage>
</organism>
<dbReference type="InterPro" id="IPR000163">
    <property type="entry name" value="Prohibitin"/>
</dbReference>
<dbReference type="Gene3D" id="3.30.479.30">
    <property type="entry name" value="Band 7 domain"/>
    <property type="match status" value="1"/>
</dbReference>
<name>A0AAE3NJU9_RALSL</name>
<dbReference type="Pfam" id="PF01145">
    <property type="entry name" value="Band_7"/>
    <property type="match status" value="1"/>
</dbReference>
<comment type="subcellular location">
    <subcellularLocation>
        <location evidence="1">Membrane</location>
        <topology evidence="1">Single-pass membrane protein</topology>
    </subcellularLocation>
</comment>